<dbReference type="PANTHER" id="PTHR34512">
    <property type="entry name" value="CELL SURFACE PROTEIN"/>
    <property type="match status" value="1"/>
</dbReference>
<dbReference type="Gene3D" id="2.130.10.10">
    <property type="entry name" value="YVTN repeat-like/Quinoprotein amine dehydrogenase"/>
    <property type="match status" value="1"/>
</dbReference>
<evidence type="ECO:0000313" key="4">
    <source>
        <dbReference type="Proteomes" id="UP000199112"/>
    </source>
</evidence>
<dbReference type="Gene3D" id="2.40.10.480">
    <property type="match status" value="1"/>
</dbReference>
<reference evidence="4" key="1">
    <citation type="submission" date="2016-10" db="EMBL/GenBank/DDBJ databases">
        <authorList>
            <person name="Varghese N."/>
            <person name="Submissions S."/>
        </authorList>
    </citation>
    <scope>NUCLEOTIDE SEQUENCE [LARGE SCALE GENOMIC DNA]</scope>
    <source>
        <strain evidence="4">CGMCC 1.8981</strain>
    </source>
</reference>
<protein>
    <submittedName>
        <fullName evidence="3">PQQ-like domain-containing protein</fullName>
    </submittedName>
</protein>
<sequence length="568" mass="60205">MADHSRREILASTGATAAAIGLFTTTGAAINDDDESPMDSPDGWSSLGGGQGNTGFLEDETGPEDPVAPAWQYNHSGMLAVVDDVVYLAGDDEVHALDAETGSREWEVDVEGVEGAPAVAYDTVYLGGEQLTALDAADGDVRWELDLEPDEVIASPNVEAELVLVVADGVVYAVDALEGEVGWEYEPADEQLHEQAVAIVEDICITASETQLYALDVHNGSELWTYESDDDSLDGQFASRLAAYPMATKEYVVAMRANDELSIHDLEDGEEEGRVSNFSNPEGAITDDRILNTTGMDSYYAAAHDLETGESEWEAEESGLGATPPITDGDLVYSGLTSEDEFSDGETGDRFYAFDIEDGSTAWQIDTGASLWPLAVVGETLYVGTLSNDGMIFALRSNSETDADEDDIDEEPEDDGDSPEEEVEGDSEDTDESDDDDDEAPDGDADADGGSDDDGDDADADGDSDTDSDDDADDGSDDADDDADDDDADDADDDGADEDEDDDDADDADDAADDDTEDAADDDADDAADADGDDSVPGFTTGAGLLGGALSLEWLRRREMEPDEEEEA</sequence>
<dbReference type="Pfam" id="PF13360">
    <property type="entry name" value="PQQ_2"/>
    <property type="match status" value="1"/>
</dbReference>
<dbReference type="SMART" id="SM00564">
    <property type="entry name" value="PQQ"/>
    <property type="match status" value="5"/>
</dbReference>
<name>A0A1H6FQ33_9EURY</name>
<dbReference type="EMBL" id="FNWL01000001">
    <property type="protein sequence ID" value="SEH12310.1"/>
    <property type="molecule type" value="Genomic_DNA"/>
</dbReference>
<dbReference type="InterPro" id="IPR018391">
    <property type="entry name" value="PQQ_b-propeller_rpt"/>
</dbReference>
<evidence type="ECO:0000313" key="3">
    <source>
        <dbReference type="EMBL" id="SEH12310.1"/>
    </source>
</evidence>
<organism evidence="3 4">
    <name type="scientific">Natronorubrum sediminis</name>
    <dbReference type="NCBI Taxonomy" id="640943"/>
    <lineage>
        <taxon>Archaea</taxon>
        <taxon>Methanobacteriati</taxon>
        <taxon>Methanobacteriota</taxon>
        <taxon>Stenosarchaea group</taxon>
        <taxon>Halobacteria</taxon>
        <taxon>Halobacteriales</taxon>
        <taxon>Natrialbaceae</taxon>
        <taxon>Natronorubrum</taxon>
    </lineage>
</organism>
<accession>A0A1H6FQ33</accession>
<feature type="compositionally biased region" description="Acidic residues" evidence="1">
    <location>
        <begin position="401"/>
        <end position="534"/>
    </location>
</feature>
<feature type="region of interest" description="Disordered" evidence="1">
    <location>
        <begin position="399"/>
        <end position="548"/>
    </location>
</feature>
<dbReference type="PROSITE" id="PS51318">
    <property type="entry name" value="TAT"/>
    <property type="match status" value="1"/>
</dbReference>
<evidence type="ECO:0000259" key="2">
    <source>
        <dbReference type="Pfam" id="PF13360"/>
    </source>
</evidence>
<evidence type="ECO:0000256" key="1">
    <source>
        <dbReference type="SAM" id="MobiDB-lite"/>
    </source>
</evidence>
<feature type="region of interest" description="Disordered" evidence="1">
    <location>
        <begin position="28"/>
        <end position="65"/>
    </location>
</feature>
<dbReference type="InterPro" id="IPR015943">
    <property type="entry name" value="WD40/YVTN_repeat-like_dom_sf"/>
</dbReference>
<gene>
    <name evidence="3" type="ORF">SAMN04487967_0750</name>
</gene>
<dbReference type="AlphaFoldDB" id="A0A1H6FQ33"/>
<dbReference type="Proteomes" id="UP000199112">
    <property type="component" value="Unassembled WGS sequence"/>
</dbReference>
<feature type="domain" description="Pyrrolo-quinoline quinone repeat" evidence="2">
    <location>
        <begin position="91"/>
        <end position="290"/>
    </location>
</feature>
<proteinExistence type="predicted"/>
<dbReference type="SUPFAM" id="SSF50998">
    <property type="entry name" value="Quinoprotein alcohol dehydrogenase-like"/>
    <property type="match status" value="1"/>
</dbReference>
<dbReference type="InterPro" id="IPR011047">
    <property type="entry name" value="Quinoprotein_ADH-like_sf"/>
</dbReference>
<dbReference type="InterPro" id="IPR006311">
    <property type="entry name" value="TAT_signal"/>
</dbReference>
<dbReference type="PANTHER" id="PTHR34512:SF30">
    <property type="entry name" value="OUTER MEMBRANE PROTEIN ASSEMBLY FACTOR BAMB"/>
    <property type="match status" value="1"/>
</dbReference>
<keyword evidence="4" id="KW-1185">Reference proteome</keyword>
<dbReference type="InterPro" id="IPR002372">
    <property type="entry name" value="PQQ_rpt_dom"/>
</dbReference>